<sequence length="329" mass="36321">MSTMHPLFTAYATRQAALATSTNPYAHGIAWISNTYAPLPSARIPLMDQGFLRSDLTYDVISVWDGRFFRLDDHLSRIASSCTKLRMQLPLGRGPLRAKLVEMVARSGLRDAYVEVIVTRGLKGVRGTRAEEHVNALYLFAQPYVWVMPPEVQMAGTGSAVVARTVRRIPPGAVDPTVKNLMWGDFTRGMWEASDRGAQHPVLTDGDGNLTEGSGFNVCVVKGGVVFTPDRGVLEGVTRRSVFDVAGELGVGVRKEVVPVEWCYRADEIFLCTTAGGIMPVTRLDGVVVGDGRVGSVTKRIWDGYWRMHYDERFSFAVEYDDEASRAKL</sequence>
<dbReference type="SUPFAM" id="SSF56752">
    <property type="entry name" value="D-aminoacid aminotransferase-like PLP-dependent enzymes"/>
    <property type="match status" value="1"/>
</dbReference>
<dbReference type="GO" id="GO:0008483">
    <property type="term" value="F:transaminase activity"/>
    <property type="evidence" value="ECO:0007669"/>
    <property type="project" value="UniProtKB-KW"/>
</dbReference>
<gene>
    <name evidence="4" type="ORF">EJ03DRAFT_308715</name>
</gene>
<dbReference type="InterPro" id="IPR050571">
    <property type="entry name" value="Class-IV_PLP-Dep_Aminotrnsfr"/>
</dbReference>
<dbReference type="InterPro" id="IPR036038">
    <property type="entry name" value="Aminotransferase-like"/>
</dbReference>
<dbReference type="Pfam" id="PF01063">
    <property type="entry name" value="Aminotran_4"/>
    <property type="match status" value="1"/>
</dbReference>
<keyword evidence="4" id="KW-0808">Transferase</keyword>
<protein>
    <submittedName>
        <fullName evidence="4">D-aminoacid aminotransferase-like PLP-dependent enzyme</fullName>
    </submittedName>
</protein>
<dbReference type="EMBL" id="ML995819">
    <property type="protein sequence ID" value="KAF2771403.1"/>
    <property type="molecule type" value="Genomic_DNA"/>
</dbReference>
<dbReference type="Gene3D" id="3.30.470.10">
    <property type="match status" value="1"/>
</dbReference>
<dbReference type="PANTHER" id="PTHR42743:SF11">
    <property type="entry name" value="AMINODEOXYCHORISMATE LYASE"/>
    <property type="match status" value="1"/>
</dbReference>
<dbReference type="Proteomes" id="UP000799436">
    <property type="component" value="Unassembled WGS sequence"/>
</dbReference>
<evidence type="ECO:0000313" key="5">
    <source>
        <dbReference type="Proteomes" id="UP000799436"/>
    </source>
</evidence>
<dbReference type="GO" id="GO:0046394">
    <property type="term" value="P:carboxylic acid biosynthetic process"/>
    <property type="evidence" value="ECO:0007669"/>
    <property type="project" value="UniProtKB-ARBA"/>
</dbReference>
<evidence type="ECO:0000256" key="2">
    <source>
        <dbReference type="ARBA" id="ARBA00009320"/>
    </source>
</evidence>
<dbReference type="GO" id="GO:0008652">
    <property type="term" value="P:amino acid biosynthetic process"/>
    <property type="evidence" value="ECO:0007669"/>
    <property type="project" value="UniProtKB-ARBA"/>
</dbReference>
<dbReference type="InterPro" id="IPR043132">
    <property type="entry name" value="BCAT-like_C"/>
</dbReference>
<comment type="cofactor">
    <cofactor evidence="1">
        <name>pyridoxal 5'-phosphate</name>
        <dbReference type="ChEBI" id="CHEBI:597326"/>
    </cofactor>
</comment>
<keyword evidence="3" id="KW-0663">Pyridoxal phosphate</keyword>
<dbReference type="AlphaFoldDB" id="A0A6G1LEM7"/>
<proteinExistence type="inferred from homology"/>
<organism evidence="4 5">
    <name type="scientific">Teratosphaeria nubilosa</name>
    <dbReference type="NCBI Taxonomy" id="161662"/>
    <lineage>
        <taxon>Eukaryota</taxon>
        <taxon>Fungi</taxon>
        <taxon>Dikarya</taxon>
        <taxon>Ascomycota</taxon>
        <taxon>Pezizomycotina</taxon>
        <taxon>Dothideomycetes</taxon>
        <taxon>Dothideomycetidae</taxon>
        <taxon>Mycosphaerellales</taxon>
        <taxon>Teratosphaeriaceae</taxon>
        <taxon>Teratosphaeria</taxon>
    </lineage>
</organism>
<evidence type="ECO:0000256" key="3">
    <source>
        <dbReference type="ARBA" id="ARBA00022898"/>
    </source>
</evidence>
<dbReference type="PANTHER" id="PTHR42743">
    <property type="entry name" value="AMINO-ACID AMINOTRANSFERASE"/>
    <property type="match status" value="1"/>
</dbReference>
<evidence type="ECO:0000256" key="1">
    <source>
        <dbReference type="ARBA" id="ARBA00001933"/>
    </source>
</evidence>
<name>A0A6G1LEM7_9PEZI</name>
<dbReference type="FunFam" id="3.20.10.10:FF:000002">
    <property type="entry name" value="D-alanine aminotransferase"/>
    <property type="match status" value="1"/>
</dbReference>
<keyword evidence="5" id="KW-1185">Reference proteome</keyword>
<accession>A0A6G1LEM7</accession>
<reference evidence="4" key="1">
    <citation type="journal article" date="2020" name="Stud. Mycol.">
        <title>101 Dothideomycetes genomes: a test case for predicting lifestyles and emergence of pathogens.</title>
        <authorList>
            <person name="Haridas S."/>
            <person name="Albert R."/>
            <person name="Binder M."/>
            <person name="Bloem J."/>
            <person name="Labutti K."/>
            <person name="Salamov A."/>
            <person name="Andreopoulos B."/>
            <person name="Baker S."/>
            <person name="Barry K."/>
            <person name="Bills G."/>
            <person name="Bluhm B."/>
            <person name="Cannon C."/>
            <person name="Castanera R."/>
            <person name="Culley D."/>
            <person name="Daum C."/>
            <person name="Ezra D."/>
            <person name="Gonzalez J."/>
            <person name="Henrissat B."/>
            <person name="Kuo A."/>
            <person name="Liang C."/>
            <person name="Lipzen A."/>
            <person name="Lutzoni F."/>
            <person name="Magnuson J."/>
            <person name="Mondo S."/>
            <person name="Nolan M."/>
            <person name="Ohm R."/>
            <person name="Pangilinan J."/>
            <person name="Park H.-J."/>
            <person name="Ramirez L."/>
            <person name="Alfaro M."/>
            <person name="Sun H."/>
            <person name="Tritt A."/>
            <person name="Yoshinaga Y."/>
            <person name="Zwiers L.-H."/>
            <person name="Turgeon B."/>
            <person name="Goodwin S."/>
            <person name="Spatafora J."/>
            <person name="Crous P."/>
            <person name="Grigoriev I."/>
        </authorList>
    </citation>
    <scope>NUCLEOTIDE SEQUENCE</scope>
    <source>
        <strain evidence="4">CBS 116005</strain>
    </source>
</reference>
<dbReference type="OrthoDB" id="25921at2759"/>
<dbReference type="Gene3D" id="3.20.10.10">
    <property type="entry name" value="D-amino Acid Aminotransferase, subunit A, domain 2"/>
    <property type="match status" value="1"/>
</dbReference>
<keyword evidence="4" id="KW-0032">Aminotransferase</keyword>
<dbReference type="InterPro" id="IPR043131">
    <property type="entry name" value="BCAT-like_N"/>
</dbReference>
<comment type="similarity">
    <text evidence="2">Belongs to the class-IV pyridoxal-phosphate-dependent aminotransferase family.</text>
</comment>
<dbReference type="InterPro" id="IPR001544">
    <property type="entry name" value="Aminotrans_IV"/>
</dbReference>
<evidence type="ECO:0000313" key="4">
    <source>
        <dbReference type="EMBL" id="KAF2771403.1"/>
    </source>
</evidence>